<dbReference type="PANTHER" id="PTHR43625:SF77">
    <property type="entry name" value="ALDO-KETO REDUCTASE"/>
    <property type="match status" value="1"/>
</dbReference>
<dbReference type="InterPro" id="IPR036812">
    <property type="entry name" value="NAD(P)_OxRdtase_dom_sf"/>
</dbReference>
<feature type="domain" description="NADP-dependent oxidoreductase" evidence="2">
    <location>
        <begin position="81"/>
        <end position="377"/>
    </location>
</feature>
<protein>
    <submittedName>
        <fullName evidence="3">Aldo/keto reductase</fullName>
    </submittedName>
</protein>
<dbReference type="SUPFAM" id="SSF51430">
    <property type="entry name" value="NAD(P)-linked oxidoreductase"/>
    <property type="match status" value="1"/>
</dbReference>
<evidence type="ECO:0000256" key="1">
    <source>
        <dbReference type="ARBA" id="ARBA00023002"/>
    </source>
</evidence>
<keyword evidence="1" id="KW-0560">Oxidoreductase</keyword>
<keyword evidence="4" id="KW-1185">Reference proteome</keyword>
<dbReference type="Gene3D" id="3.20.20.100">
    <property type="entry name" value="NADP-dependent oxidoreductase domain"/>
    <property type="match status" value="1"/>
</dbReference>
<evidence type="ECO:0000313" key="4">
    <source>
        <dbReference type="Proteomes" id="UP001216253"/>
    </source>
</evidence>
<proteinExistence type="predicted"/>
<dbReference type="PROSITE" id="PS51318">
    <property type="entry name" value="TAT"/>
    <property type="match status" value="1"/>
</dbReference>
<dbReference type="InterPro" id="IPR006311">
    <property type="entry name" value="TAT_signal"/>
</dbReference>
<dbReference type="CDD" id="cd19078">
    <property type="entry name" value="AKR_AKR13C1_2"/>
    <property type="match status" value="1"/>
</dbReference>
<reference evidence="3 4" key="1">
    <citation type="submission" date="2023-03" db="EMBL/GenBank/DDBJ databases">
        <title>NovoSphingobium album sp. nov. isolated from polycyclic aromatic hydrocarbons- and heavy-metal polluted soil.</title>
        <authorList>
            <person name="Liu Z."/>
            <person name="Wang K."/>
        </authorList>
    </citation>
    <scope>NUCLEOTIDE SEQUENCE [LARGE SCALE GENOMIC DNA]</scope>
    <source>
        <strain evidence="3 4">H3SJ31-1</strain>
    </source>
</reference>
<name>A0ABT5WU54_9SPHN</name>
<comment type="caution">
    <text evidence="3">The sequence shown here is derived from an EMBL/GenBank/DDBJ whole genome shotgun (WGS) entry which is preliminary data.</text>
</comment>
<dbReference type="EMBL" id="JARESE010000062">
    <property type="protein sequence ID" value="MDE8653430.1"/>
    <property type="molecule type" value="Genomic_DNA"/>
</dbReference>
<accession>A0ABT5WU54</accession>
<dbReference type="InterPro" id="IPR023210">
    <property type="entry name" value="NADP_OxRdtase_dom"/>
</dbReference>
<dbReference type="Pfam" id="PF00248">
    <property type="entry name" value="Aldo_ket_red"/>
    <property type="match status" value="1"/>
</dbReference>
<dbReference type="PANTHER" id="PTHR43625">
    <property type="entry name" value="AFLATOXIN B1 ALDEHYDE REDUCTASE"/>
    <property type="match status" value="1"/>
</dbReference>
<evidence type="ECO:0000259" key="2">
    <source>
        <dbReference type="Pfam" id="PF00248"/>
    </source>
</evidence>
<gene>
    <name evidence="3" type="ORF">PYV00_17160</name>
</gene>
<dbReference type="InterPro" id="IPR050791">
    <property type="entry name" value="Aldo-Keto_reductase"/>
</dbReference>
<organism evidence="3 4">
    <name type="scientific">Novosphingobium album</name>
    <name type="common">ex Liu et al. 2023</name>
    <dbReference type="NCBI Taxonomy" id="3031130"/>
    <lineage>
        <taxon>Bacteria</taxon>
        <taxon>Pseudomonadati</taxon>
        <taxon>Pseudomonadota</taxon>
        <taxon>Alphaproteobacteria</taxon>
        <taxon>Sphingomonadales</taxon>
        <taxon>Sphingomonadaceae</taxon>
        <taxon>Novosphingobium</taxon>
    </lineage>
</organism>
<dbReference type="Proteomes" id="UP001216253">
    <property type="component" value="Unassembled WGS sequence"/>
</dbReference>
<sequence>MARHAQALDPRIMAMDTNPTKEANAMEKAGSGQVSRRGLLGVAGAGLAAASLAAGAVSAAPPTARQAGSRRKLGSLEVSSIGLGVQNMHRTYQTTIPDRAEMIRIIRAAYDRGVTLFDTAEAYGPFEDERILGEAAQPFRNKIVITSKFGWNIAPDGKRVSSDPLNSRPEHIKAAVEGSLKRLRTDHLDMVYQHRVDPAVPIEDVAGAIKDLKAEGKVLHWGLCEMGLGTLRRAHAELPVAAVQNEYSMLWRGPEAEVLPLCEQLGIGFVPWSPLGVGFLTGAIDAQTAYAPGDIRGRETRFSRENVTANLALVTLLKRWASARQATPAQIALAWLLAQKPWIVPIPGTTQMAHMVENTGAMAIRFTPAEARELNAAVAAITVKGDRLPPAVQAFSGVEAPPRPS</sequence>
<evidence type="ECO:0000313" key="3">
    <source>
        <dbReference type="EMBL" id="MDE8653430.1"/>
    </source>
</evidence>